<gene>
    <name evidence="2" type="ORF">C6P37_13060</name>
</gene>
<reference evidence="2 3" key="1">
    <citation type="submission" date="2018-03" db="EMBL/GenBank/DDBJ databases">
        <authorList>
            <person name="Keele B.F."/>
        </authorList>
    </citation>
    <scope>NUCLEOTIDE SEQUENCE [LARGE SCALE GENOMIC DNA]</scope>
    <source>
        <strain evidence="2">ZCTH4_d</strain>
    </source>
</reference>
<evidence type="ECO:0000313" key="3">
    <source>
        <dbReference type="Proteomes" id="UP000257014"/>
    </source>
</evidence>
<feature type="region of interest" description="Disordered" evidence="1">
    <location>
        <begin position="39"/>
        <end position="147"/>
    </location>
</feature>
<dbReference type="Proteomes" id="UP000257014">
    <property type="component" value="Unassembled WGS sequence"/>
</dbReference>
<protein>
    <submittedName>
        <fullName evidence="2">Uncharacterized protein</fullName>
    </submittedName>
</protein>
<organism evidence="2 3">
    <name type="scientific">Caldibacillus debilis</name>
    <dbReference type="NCBI Taxonomy" id="301148"/>
    <lineage>
        <taxon>Bacteria</taxon>
        <taxon>Bacillati</taxon>
        <taxon>Bacillota</taxon>
        <taxon>Bacilli</taxon>
        <taxon>Bacillales</taxon>
        <taxon>Bacillaceae</taxon>
        <taxon>Caldibacillus</taxon>
    </lineage>
</organism>
<accession>A0A3E0K1I3</accession>
<name>A0A3E0K1I3_9BACI</name>
<comment type="caution">
    <text evidence="2">The sequence shown here is derived from an EMBL/GenBank/DDBJ whole genome shotgun (WGS) entry which is preliminary data.</text>
</comment>
<evidence type="ECO:0000313" key="2">
    <source>
        <dbReference type="EMBL" id="REJ26636.1"/>
    </source>
</evidence>
<dbReference type="AlphaFoldDB" id="A0A3E0K1I3"/>
<evidence type="ECO:0000256" key="1">
    <source>
        <dbReference type="SAM" id="MobiDB-lite"/>
    </source>
</evidence>
<feature type="compositionally biased region" description="Basic residues" evidence="1">
    <location>
        <begin position="120"/>
        <end position="134"/>
    </location>
</feature>
<dbReference type="EMBL" id="QEWE01000024">
    <property type="protein sequence ID" value="REJ26636.1"/>
    <property type="molecule type" value="Genomic_DNA"/>
</dbReference>
<sequence>MKRLSGKNRRTGRAPRPIVFKGIFFRLRPCFSFPAAHSSPAAAASERDSIPDGGTDRFLCGPVEGVPGIAGGTTEKHAGKSSPLLPERQGKGFLPPCPPQGRGGTRIPKPNANPSFRRFLGQKKPRGKIRRSPRRQSSALENHPFFI</sequence>
<proteinExistence type="predicted"/>